<dbReference type="SUPFAM" id="SSF56935">
    <property type="entry name" value="Porins"/>
    <property type="match status" value="1"/>
</dbReference>
<dbReference type="EMBL" id="BARS01003524">
    <property type="protein sequence ID" value="GAF83872.1"/>
    <property type="molecule type" value="Genomic_DNA"/>
</dbReference>
<dbReference type="Gene3D" id="2.40.170.20">
    <property type="entry name" value="TonB-dependent receptor, beta-barrel domain"/>
    <property type="match status" value="1"/>
</dbReference>
<evidence type="ECO:0000256" key="1">
    <source>
        <dbReference type="ARBA" id="ARBA00004571"/>
    </source>
</evidence>
<feature type="non-terminal residue" evidence="8">
    <location>
        <position position="475"/>
    </location>
</feature>
<keyword evidence="6" id="KW-0998">Cell outer membrane</keyword>
<proteinExistence type="predicted"/>
<dbReference type="GO" id="GO:0044718">
    <property type="term" value="P:siderophore transmembrane transport"/>
    <property type="evidence" value="ECO:0007669"/>
    <property type="project" value="TreeGrafter"/>
</dbReference>
<evidence type="ECO:0000256" key="6">
    <source>
        <dbReference type="ARBA" id="ARBA00023237"/>
    </source>
</evidence>
<accession>X0T6Q8</accession>
<keyword evidence="5" id="KW-0472">Membrane</keyword>
<dbReference type="InterPro" id="IPR036942">
    <property type="entry name" value="Beta-barrel_TonB_sf"/>
</dbReference>
<evidence type="ECO:0000256" key="2">
    <source>
        <dbReference type="ARBA" id="ARBA00022448"/>
    </source>
</evidence>
<dbReference type="AlphaFoldDB" id="X0T6Q8"/>
<evidence type="ECO:0000259" key="7">
    <source>
        <dbReference type="Pfam" id="PF25183"/>
    </source>
</evidence>
<sequence length="475" mass="53746">LSEEVTVIGQAPIIDLKDSQTVTTNFKKEFLQKMPNRGVGAAMSMTPGVSNQSSFGSAQSNSNNYLVMGVKVNDPEGGESGMSLRHDSIEEISVMGVAAPAEYGGFAGAIVNSVMKSGGNDFHGMATFYMTHPSIRFENWEEYGEDFAERARWWPDESYDANFNLGGPISRDKLWFFASGSWGYGQQKQPDYEGPTEGWRPWRVAGKLTWQPSRNDRLSAWMSFDKDKIINYGFDPETMSAECNTNENHRNILFNAHYLHTFSDKTFLEAKVGGFRNLANNDVDRDNDPSPRFDVEDDMLYGSYLYTYYRNALRIQTNITLSHHAEDFIKGDHDFKIGAEIEYSKVTISYYYAGDKYYTSYYGGANGYYIQWDGYAGIGKMTTISGFVQDSWEVSDRLVINPGLRINHWRGRVPGISGAAFAPKMGIAPRIGITYDLFGDNSTAIKAHYGKYYHGLFTQQFFRLDPTYDSERNIW</sequence>
<feature type="non-terminal residue" evidence="8">
    <location>
        <position position="1"/>
    </location>
</feature>
<keyword evidence="4" id="KW-0732">Signal</keyword>
<dbReference type="InterPro" id="IPR057601">
    <property type="entry name" value="Oar-like_b-barrel"/>
</dbReference>
<evidence type="ECO:0000256" key="5">
    <source>
        <dbReference type="ARBA" id="ARBA00023136"/>
    </source>
</evidence>
<keyword evidence="3" id="KW-0812">Transmembrane</keyword>
<dbReference type="PANTHER" id="PTHR30069">
    <property type="entry name" value="TONB-DEPENDENT OUTER MEMBRANE RECEPTOR"/>
    <property type="match status" value="1"/>
</dbReference>
<comment type="caution">
    <text evidence="8">The sequence shown here is derived from an EMBL/GenBank/DDBJ whole genome shotgun (WGS) entry which is preliminary data.</text>
</comment>
<evidence type="ECO:0000256" key="3">
    <source>
        <dbReference type="ARBA" id="ARBA00022692"/>
    </source>
</evidence>
<dbReference type="GO" id="GO:0009279">
    <property type="term" value="C:cell outer membrane"/>
    <property type="evidence" value="ECO:0007669"/>
    <property type="project" value="UniProtKB-SubCell"/>
</dbReference>
<dbReference type="InterPro" id="IPR039426">
    <property type="entry name" value="TonB-dep_rcpt-like"/>
</dbReference>
<organism evidence="8">
    <name type="scientific">marine sediment metagenome</name>
    <dbReference type="NCBI Taxonomy" id="412755"/>
    <lineage>
        <taxon>unclassified sequences</taxon>
        <taxon>metagenomes</taxon>
        <taxon>ecological metagenomes</taxon>
    </lineage>
</organism>
<gene>
    <name evidence="8" type="ORF">S01H1_06837</name>
</gene>
<keyword evidence="2" id="KW-0813">Transport</keyword>
<evidence type="ECO:0000313" key="8">
    <source>
        <dbReference type="EMBL" id="GAF83872.1"/>
    </source>
</evidence>
<comment type="subcellular location">
    <subcellularLocation>
        <location evidence="1">Cell outer membrane</location>
        <topology evidence="1">Multi-pass membrane protein</topology>
    </subcellularLocation>
</comment>
<evidence type="ECO:0000256" key="4">
    <source>
        <dbReference type="ARBA" id="ARBA00022729"/>
    </source>
</evidence>
<name>X0T6Q8_9ZZZZ</name>
<dbReference type="PANTHER" id="PTHR30069:SF29">
    <property type="entry name" value="HEMOGLOBIN AND HEMOGLOBIN-HAPTOGLOBIN-BINDING PROTEIN 1-RELATED"/>
    <property type="match status" value="1"/>
</dbReference>
<dbReference type="Gene3D" id="2.170.130.10">
    <property type="entry name" value="TonB-dependent receptor, plug domain"/>
    <property type="match status" value="1"/>
</dbReference>
<reference evidence="8" key="1">
    <citation type="journal article" date="2014" name="Front. Microbiol.">
        <title>High frequency of phylogenetically diverse reductive dehalogenase-homologous genes in deep subseafloor sedimentary metagenomes.</title>
        <authorList>
            <person name="Kawai M."/>
            <person name="Futagami T."/>
            <person name="Toyoda A."/>
            <person name="Takaki Y."/>
            <person name="Nishi S."/>
            <person name="Hori S."/>
            <person name="Arai W."/>
            <person name="Tsubouchi T."/>
            <person name="Morono Y."/>
            <person name="Uchiyama I."/>
            <person name="Ito T."/>
            <person name="Fujiyama A."/>
            <person name="Inagaki F."/>
            <person name="Takami H."/>
        </authorList>
    </citation>
    <scope>NUCLEOTIDE SEQUENCE</scope>
    <source>
        <strain evidence="8">Expedition CK06-06</strain>
    </source>
</reference>
<feature type="domain" description="TonB-dependent transporter Oar-like beta-barrel" evidence="7">
    <location>
        <begin position="202"/>
        <end position="405"/>
    </location>
</feature>
<dbReference type="GO" id="GO:0015344">
    <property type="term" value="F:siderophore uptake transmembrane transporter activity"/>
    <property type="evidence" value="ECO:0007669"/>
    <property type="project" value="TreeGrafter"/>
</dbReference>
<dbReference type="InterPro" id="IPR037066">
    <property type="entry name" value="Plug_dom_sf"/>
</dbReference>
<protein>
    <recommendedName>
        <fullName evidence="7">TonB-dependent transporter Oar-like beta-barrel domain-containing protein</fullName>
    </recommendedName>
</protein>
<dbReference type="Pfam" id="PF25183">
    <property type="entry name" value="OMP_b-brl_4"/>
    <property type="match status" value="1"/>
</dbReference>